<evidence type="ECO:0000313" key="1">
    <source>
        <dbReference type="EMBL" id="MDT0474360.1"/>
    </source>
</evidence>
<dbReference type="EMBL" id="JAVRFF010000021">
    <property type="protein sequence ID" value="MDT0474360.1"/>
    <property type="molecule type" value="Genomic_DNA"/>
</dbReference>
<gene>
    <name evidence="1" type="ORF">RM863_19745</name>
</gene>
<proteinExistence type="predicted"/>
<keyword evidence="2" id="KW-1185">Reference proteome</keyword>
<evidence type="ECO:0000313" key="2">
    <source>
        <dbReference type="Proteomes" id="UP001180489"/>
    </source>
</evidence>
<organism evidence="1 2">
    <name type="scientific">Streptomyces hintoniae</name>
    <dbReference type="NCBI Taxonomy" id="3075521"/>
    <lineage>
        <taxon>Bacteria</taxon>
        <taxon>Bacillati</taxon>
        <taxon>Actinomycetota</taxon>
        <taxon>Actinomycetes</taxon>
        <taxon>Kitasatosporales</taxon>
        <taxon>Streptomycetaceae</taxon>
        <taxon>Streptomyces</taxon>
    </lineage>
</organism>
<accession>A0ABU2UMB4</accession>
<dbReference type="RefSeq" id="WP_164784926.1">
    <property type="nucleotide sequence ID" value="NZ_JAVRFF010000021.1"/>
</dbReference>
<reference evidence="1" key="1">
    <citation type="submission" date="2024-05" db="EMBL/GenBank/DDBJ databases">
        <title>30 novel species of actinomycetes from the DSMZ collection.</title>
        <authorList>
            <person name="Nouioui I."/>
        </authorList>
    </citation>
    <scope>NUCLEOTIDE SEQUENCE</scope>
    <source>
        <strain evidence="1">DSM 41014</strain>
    </source>
</reference>
<comment type="caution">
    <text evidence="1">The sequence shown here is derived from an EMBL/GenBank/DDBJ whole genome shotgun (WGS) entry which is preliminary data.</text>
</comment>
<protein>
    <submittedName>
        <fullName evidence="1">Uncharacterized protein</fullName>
    </submittedName>
</protein>
<name>A0ABU2UMB4_9ACTN</name>
<sequence length="57" mass="6603">MSPEDVVQEVLIRFDSYERVRGARDSLLSASRVGPREEERSFEDLRRAVARLRQVLG</sequence>
<dbReference type="Proteomes" id="UP001180489">
    <property type="component" value="Unassembled WGS sequence"/>
</dbReference>